<comment type="caution">
    <text evidence="7">The sequence shown here is derived from an EMBL/GenBank/DDBJ whole genome shotgun (WGS) entry which is preliminary data.</text>
</comment>
<protein>
    <submittedName>
        <fullName evidence="7">Oligosaccharide flippase family protein</fullName>
    </submittedName>
</protein>
<keyword evidence="5 6" id="KW-0472">Membrane</keyword>
<feature type="transmembrane region" description="Helical" evidence="6">
    <location>
        <begin position="12"/>
        <end position="37"/>
    </location>
</feature>
<feature type="transmembrane region" description="Helical" evidence="6">
    <location>
        <begin position="331"/>
        <end position="352"/>
    </location>
</feature>
<evidence type="ECO:0000256" key="3">
    <source>
        <dbReference type="ARBA" id="ARBA00022692"/>
    </source>
</evidence>
<keyword evidence="2" id="KW-1003">Cell membrane</keyword>
<dbReference type="AlphaFoldDB" id="A0A7X4YP21"/>
<feature type="transmembrane region" description="Helical" evidence="6">
    <location>
        <begin position="293"/>
        <end position="319"/>
    </location>
</feature>
<feature type="transmembrane region" description="Helical" evidence="6">
    <location>
        <begin position="248"/>
        <end position="272"/>
    </location>
</feature>
<dbReference type="PANTHER" id="PTHR30250">
    <property type="entry name" value="PST FAMILY PREDICTED COLANIC ACID TRANSPORTER"/>
    <property type="match status" value="1"/>
</dbReference>
<dbReference type="GO" id="GO:0005886">
    <property type="term" value="C:plasma membrane"/>
    <property type="evidence" value="ECO:0007669"/>
    <property type="project" value="UniProtKB-SubCell"/>
</dbReference>
<feature type="transmembrane region" description="Helical" evidence="6">
    <location>
        <begin position="214"/>
        <end position="242"/>
    </location>
</feature>
<evidence type="ECO:0000313" key="8">
    <source>
        <dbReference type="Proteomes" id="UP000558113"/>
    </source>
</evidence>
<proteinExistence type="predicted"/>
<organism evidence="7 8">
    <name type="scientific">Paenibacillus sacheonensis</name>
    <dbReference type="NCBI Taxonomy" id="742054"/>
    <lineage>
        <taxon>Bacteria</taxon>
        <taxon>Bacillati</taxon>
        <taxon>Bacillota</taxon>
        <taxon>Bacilli</taxon>
        <taxon>Bacillales</taxon>
        <taxon>Paenibacillaceae</taxon>
        <taxon>Paenibacillus</taxon>
    </lineage>
</organism>
<evidence type="ECO:0000313" key="7">
    <source>
        <dbReference type="EMBL" id="NBC69898.1"/>
    </source>
</evidence>
<comment type="subcellular location">
    <subcellularLocation>
        <location evidence="1">Cell membrane</location>
        <topology evidence="1">Multi-pass membrane protein</topology>
    </subcellularLocation>
</comment>
<evidence type="ECO:0000256" key="1">
    <source>
        <dbReference type="ARBA" id="ARBA00004651"/>
    </source>
</evidence>
<dbReference type="InterPro" id="IPR050833">
    <property type="entry name" value="Poly_Biosynth_Transport"/>
</dbReference>
<evidence type="ECO:0000256" key="4">
    <source>
        <dbReference type="ARBA" id="ARBA00022989"/>
    </source>
</evidence>
<dbReference type="Pfam" id="PF01943">
    <property type="entry name" value="Polysacc_synt"/>
    <property type="match status" value="1"/>
</dbReference>
<feature type="transmembrane region" description="Helical" evidence="6">
    <location>
        <begin position="364"/>
        <end position="381"/>
    </location>
</feature>
<feature type="transmembrane region" description="Helical" evidence="6">
    <location>
        <begin position="83"/>
        <end position="104"/>
    </location>
</feature>
<name>A0A7X4YP21_9BACL</name>
<dbReference type="EMBL" id="JAAAMU010000005">
    <property type="protein sequence ID" value="NBC69898.1"/>
    <property type="molecule type" value="Genomic_DNA"/>
</dbReference>
<feature type="transmembrane region" description="Helical" evidence="6">
    <location>
        <begin position="174"/>
        <end position="193"/>
    </location>
</feature>
<keyword evidence="3 6" id="KW-0812">Transmembrane</keyword>
<keyword evidence="4 6" id="KW-1133">Transmembrane helix</keyword>
<feature type="transmembrane region" description="Helical" evidence="6">
    <location>
        <begin position="148"/>
        <end position="168"/>
    </location>
</feature>
<dbReference type="RefSeq" id="WP_161698170.1">
    <property type="nucleotide sequence ID" value="NZ_JAAAMU010000005.1"/>
</dbReference>
<dbReference type="InterPro" id="IPR002797">
    <property type="entry name" value="Polysacc_synth"/>
</dbReference>
<gene>
    <name evidence="7" type="ORF">GT003_12940</name>
</gene>
<dbReference type="PANTHER" id="PTHR30250:SF11">
    <property type="entry name" value="O-ANTIGEN TRANSPORTER-RELATED"/>
    <property type="match status" value="1"/>
</dbReference>
<sequence length="423" mass="47104">MKLIINLLKKKHIASSTTVLGTNVLSGISTFTSLTLAAKMLTIDQFGSVIFLLAVITIASQIVDFGMDINIIRSPESEINRSFFNATIVKVTTFVLLIPISFLVKWFIFNQSLTDVELLIIVVGSLLVGINNMLLAKYQSSELYVKYAASKLSVTLFRFAIVLIGFILHSSYMFIVIGYFILPYVSSLIRTIIYCSQFRIGGIKLEAAYMKQQLIFGFWVMLSTLSSNLILNVDTLFVKYYIDLKQVAIYGVATLIISPISLLMSSLSTVLLPQSKNISSNFEDIIYFIKKSLYISIPICIIAYLVLTESIPIVIEYIYGDAFKLAGNISQILIIGYLFSIIATPTYIISYTINKPQLMTISDVARLVVCILLNIIFIPIMGIRGAAIASMLTRIVGGVLTVLLIMTSIKRTKYKLSHEQIIS</sequence>
<feature type="transmembrane region" description="Helical" evidence="6">
    <location>
        <begin position="49"/>
        <end position="71"/>
    </location>
</feature>
<keyword evidence="8" id="KW-1185">Reference proteome</keyword>
<evidence type="ECO:0000256" key="6">
    <source>
        <dbReference type="SAM" id="Phobius"/>
    </source>
</evidence>
<feature type="transmembrane region" description="Helical" evidence="6">
    <location>
        <begin position="116"/>
        <end position="136"/>
    </location>
</feature>
<evidence type="ECO:0000256" key="5">
    <source>
        <dbReference type="ARBA" id="ARBA00023136"/>
    </source>
</evidence>
<reference evidence="7 8" key="1">
    <citation type="submission" date="2020-01" db="EMBL/GenBank/DDBJ databases">
        <title>Paenibacillus soybeanensis sp. nov. isolated from the nodules of soybean (Glycine max(L.) Merr).</title>
        <authorList>
            <person name="Wang H."/>
        </authorList>
    </citation>
    <scope>NUCLEOTIDE SEQUENCE [LARGE SCALE GENOMIC DNA]</scope>
    <source>
        <strain evidence="7 8">DSM 23054</strain>
    </source>
</reference>
<evidence type="ECO:0000256" key="2">
    <source>
        <dbReference type="ARBA" id="ARBA00022475"/>
    </source>
</evidence>
<accession>A0A7X4YP21</accession>
<dbReference type="Proteomes" id="UP000558113">
    <property type="component" value="Unassembled WGS sequence"/>
</dbReference>
<feature type="transmembrane region" description="Helical" evidence="6">
    <location>
        <begin position="387"/>
        <end position="406"/>
    </location>
</feature>
<dbReference type="OrthoDB" id="5906224at2"/>